<sequence length="275" mass="29474">LSLFTLVQFSNQDCMGATGDNGSCLTPAECAQRGGTANGSCAFGYGACCVFMVSCGMTVRENGTYFVNNGYPSSYDGTGSCQITLMKPNPDVSQYRLEFQQLSLAGPEPVDNICNNDQFIVTGGGPVSPICGSNDGNHMYIDAGSDMTNAITLSIVTSGPSFSRNWKIKLIQIPQSTVGKADNGCLQYFTGVSGQIRSFNYDPATGLQLSNQDYSICIRTEKNFCSIQYTQCADSGNVKPFRLFFHTDGVEAPTDAGNRGFCLDYVQQPCTNSLA</sequence>
<gene>
    <name evidence="4" type="ORF">QE152_g15997</name>
</gene>
<reference evidence="4 5" key="1">
    <citation type="journal article" date="2024" name="BMC Genomics">
        <title>De novo assembly and annotation of Popillia japonica's genome with initial clues to its potential as an invasive pest.</title>
        <authorList>
            <person name="Cucini C."/>
            <person name="Boschi S."/>
            <person name="Funari R."/>
            <person name="Cardaioli E."/>
            <person name="Iannotti N."/>
            <person name="Marturano G."/>
            <person name="Paoli F."/>
            <person name="Bruttini M."/>
            <person name="Carapelli A."/>
            <person name="Frati F."/>
            <person name="Nardi F."/>
        </authorList>
    </citation>
    <scope>NUCLEOTIDE SEQUENCE [LARGE SCALE GENOMIC DNA]</scope>
    <source>
        <strain evidence="4">DMR45628</strain>
    </source>
</reference>
<dbReference type="InterPro" id="IPR035914">
    <property type="entry name" value="Sperma_CUB_dom_sf"/>
</dbReference>
<accession>A0AAW1L5Z1</accession>
<evidence type="ECO:0000256" key="2">
    <source>
        <dbReference type="PROSITE-ProRule" id="PRU00059"/>
    </source>
</evidence>
<feature type="domain" description="CUB" evidence="3">
    <location>
        <begin position="55"/>
        <end position="173"/>
    </location>
</feature>
<feature type="disulfide bond" evidence="2">
    <location>
        <begin position="114"/>
        <end position="131"/>
    </location>
</feature>
<proteinExistence type="predicted"/>
<comment type="caution">
    <text evidence="4">The sequence shown here is derived from an EMBL/GenBank/DDBJ whole genome shotgun (WGS) entry which is preliminary data.</text>
</comment>
<evidence type="ECO:0000259" key="3">
    <source>
        <dbReference type="PROSITE" id="PS01180"/>
    </source>
</evidence>
<evidence type="ECO:0000256" key="1">
    <source>
        <dbReference type="ARBA" id="ARBA00023157"/>
    </source>
</evidence>
<dbReference type="EMBL" id="JASPKY010000162">
    <property type="protein sequence ID" value="KAK9729252.1"/>
    <property type="molecule type" value="Genomic_DNA"/>
</dbReference>
<name>A0AAW1L5Z1_POPJA</name>
<dbReference type="PANTHER" id="PTHR33236">
    <property type="entry name" value="INTRAFLAGELLAR TRANSPORT PROTEIN 122 FAMILY PROTEIN-RELATED"/>
    <property type="match status" value="1"/>
</dbReference>
<dbReference type="Gene3D" id="2.60.120.290">
    <property type="entry name" value="Spermadhesin, CUB domain"/>
    <property type="match status" value="1"/>
</dbReference>
<dbReference type="PROSITE" id="PS01180">
    <property type="entry name" value="CUB"/>
    <property type="match status" value="1"/>
</dbReference>
<comment type="caution">
    <text evidence="2">Lacks conserved residue(s) required for the propagation of feature annotation.</text>
</comment>
<organism evidence="4 5">
    <name type="scientific">Popillia japonica</name>
    <name type="common">Japanese beetle</name>
    <dbReference type="NCBI Taxonomy" id="7064"/>
    <lineage>
        <taxon>Eukaryota</taxon>
        <taxon>Metazoa</taxon>
        <taxon>Ecdysozoa</taxon>
        <taxon>Arthropoda</taxon>
        <taxon>Hexapoda</taxon>
        <taxon>Insecta</taxon>
        <taxon>Pterygota</taxon>
        <taxon>Neoptera</taxon>
        <taxon>Endopterygota</taxon>
        <taxon>Coleoptera</taxon>
        <taxon>Polyphaga</taxon>
        <taxon>Scarabaeiformia</taxon>
        <taxon>Scarabaeidae</taxon>
        <taxon>Rutelinae</taxon>
        <taxon>Popillia</taxon>
    </lineage>
</organism>
<dbReference type="AlphaFoldDB" id="A0AAW1L5Z1"/>
<dbReference type="PANTHER" id="PTHR33236:SF6">
    <property type="entry name" value="CUB DOMAIN-CONTAINING PROTEIN"/>
    <property type="match status" value="1"/>
</dbReference>
<keyword evidence="5" id="KW-1185">Reference proteome</keyword>
<dbReference type="Pfam" id="PF26080">
    <property type="entry name" value="CUB_animal"/>
    <property type="match status" value="2"/>
</dbReference>
<dbReference type="SUPFAM" id="SSF49854">
    <property type="entry name" value="Spermadhesin, CUB domain"/>
    <property type="match status" value="1"/>
</dbReference>
<protein>
    <recommendedName>
        <fullName evidence="3">CUB domain-containing protein</fullName>
    </recommendedName>
</protein>
<dbReference type="InterPro" id="IPR000859">
    <property type="entry name" value="CUB_dom"/>
</dbReference>
<dbReference type="InterPro" id="IPR058698">
    <property type="entry name" value="CUB_metazoa"/>
</dbReference>
<evidence type="ECO:0000313" key="5">
    <source>
        <dbReference type="Proteomes" id="UP001458880"/>
    </source>
</evidence>
<keyword evidence="1 2" id="KW-1015">Disulfide bond</keyword>
<evidence type="ECO:0000313" key="4">
    <source>
        <dbReference type="EMBL" id="KAK9729252.1"/>
    </source>
</evidence>
<dbReference type="Proteomes" id="UP001458880">
    <property type="component" value="Unassembled WGS sequence"/>
</dbReference>
<feature type="non-terminal residue" evidence="4">
    <location>
        <position position="1"/>
    </location>
</feature>